<feature type="region of interest" description="Disordered" evidence="2">
    <location>
        <begin position="157"/>
        <end position="193"/>
    </location>
</feature>
<dbReference type="Pfam" id="PF03959">
    <property type="entry name" value="FSH1"/>
    <property type="match status" value="2"/>
</dbReference>
<evidence type="ECO:0000256" key="2">
    <source>
        <dbReference type="SAM" id="MobiDB-lite"/>
    </source>
</evidence>
<evidence type="ECO:0000313" key="5">
    <source>
        <dbReference type="Proteomes" id="UP001302745"/>
    </source>
</evidence>
<feature type="compositionally biased region" description="Basic and acidic residues" evidence="2">
    <location>
        <begin position="168"/>
        <end position="185"/>
    </location>
</feature>
<proteinExistence type="predicted"/>
<protein>
    <submittedName>
        <fullName evidence="4">Serine hydrolase-domain-containing protein</fullName>
    </submittedName>
</protein>
<gene>
    <name evidence="4" type="ORF">C8A00DRAFT_42352</name>
</gene>
<feature type="domain" description="Serine hydrolase" evidence="3">
    <location>
        <begin position="1"/>
        <end position="146"/>
    </location>
</feature>
<dbReference type="InterPro" id="IPR029058">
    <property type="entry name" value="AB_hydrolase_fold"/>
</dbReference>
<organism evidence="4 5">
    <name type="scientific">Chaetomidium leptoderma</name>
    <dbReference type="NCBI Taxonomy" id="669021"/>
    <lineage>
        <taxon>Eukaryota</taxon>
        <taxon>Fungi</taxon>
        <taxon>Dikarya</taxon>
        <taxon>Ascomycota</taxon>
        <taxon>Pezizomycotina</taxon>
        <taxon>Sordariomycetes</taxon>
        <taxon>Sordariomycetidae</taxon>
        <taxon>Sordariales</taxon>
        <taxon>Chaetomiaceae</taxon>
        <taxon>Chaetomidium</taxon>
    </lineage>
</organism>
<dbReference type="InterPro" id="IPR005645">
    <property type="entry name" value="FSH-like_dom"/>
</dbReference>
<accession>A0AAN6VPE0</accession>
<reference evidence="4" key="2">
    <citation type="submission" date="2023-05" db="EMBL/GenBank/DDBJ databases">
        <authorList>
            <consortium name="Lawrence Berkeley National Laboratory"/>
            <person name="Steindorff A."/>
            <person name="Hensen N."/>
            <person name="Bonometti L."/>
            <person name="Westerberg I."/>
            <person name="Brannstrom I.O."/>
            <person name="Guillou S."/>
            <person name="Cros-Aarteil S."/>
            <person name="Calhoun S."/>
            <person name="Haridas S."/>
            <person name="Kuo A."/>
            <person name="Mondo S."/>
            <person name="Pangilinan J."/>
            <person name="Riley R."/>
            <person name="Labutti K."/>
            <person name="Andreopoulos B."/>
            <person name="Lipzen A."/>
            <person name="Chen C."/>
            <person name="Yanf M."/>
            <person name="Daum C."/>
            <person name="Ng V."/>
            <person name="Clum A."/>
            <person name="Ohm R."/>
            <person name="Martin F."/>
            <person name="Silar P."/>
            <person name="Natvig D."/>
            <person name="Lalanne C."/>
            <person name="Gautier V."/>
            <person name="Ament-Velasquez S.L."/>
            <person name="Kruys A."/>
            <person name="Hutchinson M.I."/>
            <person name="Powell A.J."/>
            <person name="Barry K."/>
            <person name="Miller A.N."/>
            <person name="Grigoriev I.V."/>
            <person name="Debuchy R."/>
            <person name="Gladieux P."/>
            <person name="Thoren M.H."/>
            <person name="Johannesson H."/>
        </authorList>
    </citation>
    <scope>NUCLEOTIDE SEQUENCE</scope>
    <source>
        <strain evidence="4">CBS 538.74</strain>
    </source>
</reference>
<dbReference type="EMBL" id="MU856898">
    <property type="protein sequence ID" value="KAK4154960.1"/>
    <property type="molecule type" value="Genomic_DNA"/>
</dbReference>
<evidence type="ECO:0000259" key="3">
    <source>
        <dbReference type="Pfam" id="PF03959"/>
    </source>
</evidence>
<evidence type="ECO:0000256" key="1">
    <source>
        <dbReference type="ARBA" id="ARBA00022801"/>
    </source>
</evidence>
<dbReference type="GO" id="GO:0005737">
    <property type="term" value="C:cytoplasm"/>
    <property type="evidence" value="ECO:0007669"/>
    <property type="project" value="TreeGrafter"/>
</dbReference>
<sequence>MRILCLHPWGTSGVIFEKQLGTLNDMLGPTHEYVSINGSIPCGPARDLPDFVKGPYYCWYEGLSSPQCQEAHDIITETIEEEGPFDGVIGFSQGASLALSFILHHELHNPGLPSPFRFALFFCSNLVISPDPKFNADKIVKYSRYYKPVDHEMKPVANIDVDEELDDQDRAEAEEKDDKEGRENGTRQTGPAVNGAKLKAAPKHRALLLLPGKKEALVEELVHLVNEMSGNLPGQADASSHLWPKDGTPEDFPRLMHPLTLKARVSIPSVHVIGQGDPLRRHGELAVRLCDKKKTKVVYFNGGHRIPTALPTLRAITTAVEWAMQKGQLM</sequence>
<keyword evidence="5" id="KW-1185">Reference proteome</keyword>
<reference evidence="4" key="1">
    <citation type="journal article" date="2023" name="Mol. Phylogenet. Evol.">
        <title>Genome-scale phylogeny and comparative genomics of the fungal order Sordariales.</title>
        <authorList>
            <person name="Hensen N."/>
            <person name="Bonometti L."/>
            <person name="Westerberg I."/>
            <person name="Brannstrom I.O."/>
            <person name="Guillou S."/>
            <person name="Cros-Aarteil S."/>
            <person name="Calhoun S."/>
            <person name="Haridas S."/>
            <person name="Kuo A."/>
            <person name="Mondo S."/>
            <person name="Pangilinan J."/>
            <person name="Riley R."/>
            <person name="LaButti K."/>
            <person name="Andreopoulos B."/>
            <person name="Lipzen A."/>
            <person name="Chen C."/>
            <person name="Yan M."/>
            <person name="Daum C."/>
            <person name="Ng V."/>
            <person name="Clum A."/>
            <person name="Steindorff A."/>
            <person name="Ohm R.A."/>
            <person name="Martin F."/>
            <person name="Silar P."/>
            <person name="Natvig D.O."/>
            <person name="Lalanne C."/>
            <person name="Gautier V."/>
            <person name="Ament-Velasquez S.L."/>
            <person name="Kruys A."/>
            <person name="Hutchinson M.I."/>
            <person name="Powell A.J."/>
            <person name="Barry K."/>
            <person name="Miller A.N."/>
            <person name="Grigoriev I.V."/>
            <person name="Debuchy R."/>
            <person name="Gladieux P."/>
            <person name="Hiltunen Thoren M."/>
            <person name="Johannesson H."/>
        </authorList>
    </citation>
    <scope>NUCLEOTIDE SEQUENCE</scope>
    <source>
        <strain evidence="4">CBS 538.74</strain>
    </source>
</reference>
<name>A0AAN6VPE0_9PEZI</name>
<dbReference type="InterPro" id="IPR050593">
    <property type="entry name" value="LovG"/>
</dbReference>
<dbReference type="GO" id="GO:0016787">
    <property type="term" value="F:hydrolase activity"/>
    <property type="evidence" value="ECO:0007669"/>
    <property type="project" value="UniProtKB-KW"/>
</dbReference>
<dbReference type="Proteomes" id="UP001302745">
    <property type="component" value="Unassembled WGS sequence"/>
</dbReference>
<dbReference type="PANTHER" id="PTHR48070:SF4">
    <property type="entry name" value="ESTERASE ALNB"/>
    <property type="match status" value="1"/>
</dbReference>
<dbReference type="SUPFAM" id="SSF53474">
    <property type="entry name" value="alpha/beta-Hydrolases"/>
    <property type="match status" value="1"/>
</dbReference>
<evidence type="ECO:0000313" key="4">
    <source>
        <dbReference type="EMBL" id="KAK4154960.1"/>
    </source>
</evidence>
<dbReference type="Gene3D" id="3.40.50.1820">
    <property type="entry name" value="alpha/beta hydrolase"/>
    <property type="match status" value="1"/>
</dbReference>
<dbReference type="PANTHER" id="PTHR48070">
    <property type="entry name" value="ESTERASE OVCA2"/>
    <property type="match status" value="1"/>
</dbReference>
<feature type="domain" description="Serine hydrolase" evidence="3">
    <location>
        <begin position="261"/>
        <end position="314"/>
    </location>
</feature>
<dbReference type="GO" id="GO:0005634">
    <property type="term" value="C:nucleus"/>
    <property type="evidence" value="ECO:0007669"/>
    <property type="project" value="TreeGrafter"/>
</dbReference>
<keyword evidence="1 4" id="KW-0378">Hydrolase</keyword>
<dbReference type="AlphaFoldDB" id="A0AAN6VPE0"/>
<dbReference type="GO" id="GO:0019748">
    <property type="term" value="P:secondary metabolic process"/>
    <property type="evidence" value="ECO:0007669"/>
    <property type="project" value="TreeGrafter"/>
</dbReference>
<comment type="caution">
    <text evidence="4">The sequence shown here is derived from an EMBL/GenBank/DDBJ whole genome shotgun (WGS) entry which is preliminary data.</text>
</comment>